<feature type="compositionally biased region" description="Polar residues" evidence="1">
    <location>
        <begin position="26"/>
        <end position="41"/>
    </location>
</feature>
<evidence type="ECO:0000313" key="2">
    <source>
        <dbReference type="EMBL" id="KAL0060999.1"/>
    </source>
</evidence>
<evidence type="ECO:0000313" key="3">
    <source>
        <dbReference type="Proteomes" id="UP001437256"/>
    </source>
</evidence>
<feature type="region of interest" description="Disordered" evidence="1">
    <location>
        <begin position="323"/>
        <end position="379"/>
    </location>
</feature>
<feature type="region of interest" description="Disordered" evidence="1">
    <location>
        <begin position="1"/>
        <end position="78"/>
    </location>
</feature>
<evidence type="ECO:0000256" key="1">
    <source>
        <dbReference type="SAM" id="MobiDB-lite"/>
    </source>
</evidence>
<gene>
    <name evidence="2" type="ORF">AAF712_012199</name>
</gene>
<name>A0ABR2ZJ53_9AGAR</name>
<feature type="region of interest" description="Disordered" evidence="1">
    <location>
        <begin position="93"/>
        <end position="155"/>
    </location>
</feature>
<feature type="compositionally biased region" description="Polar residues" evidence="1">
    <location>
        <begin position="326"/>
        <end position="344"/>
    </location>
</feature>
<feature type="compositionally biased region" description="Polar residues" evidence="1">
    <location>
        <begin position="1"/>
        <end position="17"/>
    </location>
</feature>
<reference evidence="2 3" key="1">
    <citation type="submission" date="2024-05" db="EMBL/GenBank/DDBJ databases">
        <title>A draft genome resource for the thread blight pathogen Marasmius tenuissimus strain MS-2.</title>
        <authorList>
            <person name="Yulfo-Soto G.E."/>
            <person name="Baruah I.K."/>
            <person name="Amoako-Attah I."/>
            <person name="Bukari Y."/>
            <person name="Meinhardt L.W."/>
            <person name="Bailey B.A."/>
            <person name="Cohen S.P."/>
        </authorList>
    </citation>
    <scope>NUCLEOTIDE SEQUENCE [LARGE SCALE GENOMIC DNA]</scope>
    <source>
        <strain evidence="2 3">MS-2</strain>
    </source>
</reference>
<keyword evidence="3" id="KW-1185">Reference proteome</keyword>
<organism evidence="2 3">
    <name type="scientific">Marasmius tenuissimus</name>
    <dbReference type="NCBI Taxonomy" id="585030"/>
    <lineage>
        <taxon>Eukaryota</taxon>
        <taxon>Fungi</taxon>
        <taxon>Dikarya</taxon>
        <taxon>Basidiomycota</taxon>
        <taxon>Agaricomycotina</taxon>
        <taxon>Agaricomycetes</taxon>
        <taxon>Agaricomycetidae</taxon>
        <taxon>Agaricales</taxon>
        <taxon>Marasmiineae</taxon>
        <taxon>Marasmiaceae</taxon>
        <taxon>Marasmius</taxon>
    </lineage>
</organism>
<proteinExistence type="predicted"/>
<protein>
    <submittedName>
        <fullName evidence="2">Uncharacterized protein</fullName>
    </submittedName>
</protein>
<dbReference type="Proteomes" id="UP001437256">
    <property type="component" value="Unassembled WGS sequence"/>
</dbReference>
<sequence>MTGSQRRGSTTNGSNSPIPDDEPASRASTTPRNNQSGNENTVIPDISEAGDPNPIATLSEKLRGKQPENVVYPPVAPVPTRLPQFAQTYNQAESGLAGSQEHDAAPTAASNPEFHSRVGTLSSNVKWPHGQDDSTFIADHSTRSPPSIPKKPRRTTTALELSQYIDELRTSVKEDFLTIGTKFSIELAKVQTAHERRFETVASYVLGVEESIDPTSVIPLSPLNTKVSTGPILKQDFLTTIKKIDEAIDAEIITPIESRLSNVGVTHMTQQSTPPPVASSSRVQLPTVVQPVLPTEPIRKPRSPFAATVMQVPDEDEVLYHRNKQTNKPSDSANETLKNENSLTWKDRVNAQRMRNHERRETGHSSIQDQGIGFDEDAMPVDKATTPREVWDRDYREALKNLN</sequence>
<dbReference type="EMBL" id="JBBXMP010000152">
    <property type="protein sequence ID" value="KAL0060999.1"/>
    <property type="molecule type" value="Genomic_DNA"/>
</dbReference>
<accession>A0ABR2ZJ53</accession>
<comment type="caution">
    <text evidence="2">The sequence shown here is derived from an EMBL/GenBank/DDBJ whole genome shotgun (WGS) entry which is preliminary data.</text>
</comment>